<dbReference type="Proteomes" id="UP000533598">
    <property type="component" value="Unassembled WGS sequence"/>
</dbReference>
<sequence length="618" mass="66565">MIIRVLAAAVALTATGLQPAAAAPTAIEPCAAVSAGPAQVVVDNATRLGLGLKGWPDTAFGVLPEGDGQYRFLAVSALVPSGATNQSISTTRGTLDNPVAGGAKHGQVQNIPAGYQYAGGGPVFRDPGSGLVLQMLHLERDLQGPQHQFYSELHLGLHDPVTGHTRRLGEIIAPDMEFATAFQHKLTADIGTSSFVLRDGYLHAYFPDYSFDNGKWVNTPLSVARAPLAEVIAAARQGKAGDWRKYHEGAWNSPGRNGPSSAVREQGVGAWHPSVVKTTRGGTIMVAGNSITEFVLATSPDGMTGWSGPTTLFRDPDRGNAYPTIVGTGPDPSIVDSDFYLYYLQWAKPGDWANAVTMRRHITCVAGRTLPRTTLTGYVNGTQHRTSTILDRTPGFAPEPGRLWQLETAAEPGTVPLHGCRNGTDHYLSLAAGCDAPQHAVLQTEGRIHIEPPAAPSTPLYRCKSGNDHFTSTAADCEGRGTQDRFLGHALTTTQRAFSRFYDGREHWDTTGPVTPKYALEHRWYLESAPKPGTLALYGCSYTSVKGLNHFTSTQPGCENQTVLRTEGWAYLDRPTAPSIPLYRCYWPTQDDHFLSPHENCEGVPGGRNEGRLGYALT</sequence>
<organism evidence="2 3">
    <name type="scientific">Crossiella cryophila</name>
    <dbReference type="NCBI Taxonomy" id="43355"/>
    <lineage>
        <taxon>Bacteria</taxon>
        <taxon>Bacillati</taxon>
        <taxon>Actinomycetota</taxon>
        <taxon>Actinomycetes</taxon>
        <taxon>Pseudonocardiales</taxon>
        <taxon>Pseudonocardiaceae</taxon>
        <taxon>Crossiella</taxon>
    </lineage>
</organism>
<evidence type="ECO:0000313" key="3">
    <source>
        <dbReference type="Proteomes" id="UP000533598"/>
    </source>
</evidence>
<evidence type="ECO:0000256" key="1">
    <source>
        <dbReference type="SAM" id="SignalP"/>
    </source>
</evidence>
<accession>A0A7W7FVD2</accession>
<reference evidence="2 3" key="1">
    <citation type="submission" date="2020-08" db="EMBL/GenBank/DDBJ databases">
        <title>Sequencing the genomes of 1000 actinobacteria strains.</title>
        <authorList>
            <person name="Klenk H.-P."/>
        </authorList>
    </citation>
    <scope>NUCLEOTIDE SEQUENCE [LARGE SCALE GENOMIC DNA]</scope>
    <source>
        <strain evidence="2 3">DSM 44230</strain>
    </source>
</reference>
<dbReference type="RefSeq" id="WP_185004725.1">
    <property type="nucleotide sequence ID" value="NZ_BAAAUI010000069.1"/>
</dbReference>
<protein>
    <recommendedName>
        <fullName evidence="4">DUF4185 domain-containing protein</fullName>
    </recommendedName>
</protein>
<feature type="signal peptide" evidence="1">
    <location>
        <begin position="1"/>
        <end position="22"/>
    </location>
</feature>
<dbReference type="SUPFAM" id="SSF50939">
    <property type="entry name" value="Sialidases"/>
    <property type="match status" value="1"/>
</dbReference>
<keyword evidence="1" id="KW-0732">Signal</keyword>
<dbReference type="InterPro" id="IPR036278">
    <property type="entry name" value="Sialidase_sf"/>
</dbReference>
<feature type="chain" id="PRO_5031139268" description="DUF4185 domain-containing protein" evidence="1">
    <location>
        <begin position="23"/>
        <end position="618"/>
    </location>
</feature>
<keyword evidence="3" id="KW-1185">Reference proteome</keyword>
<gene>
    <name evidence="2" type="ORF">HNR67_005038</name>
</gene>
<dbReference type="AlphaFoldDB" id="A0A7W7FVD2"/>
<evidence type="ECO:0000313" key="2">
    <source>
        <dbReference type="EMBL" id="MBB4678920.1"/>
    </source>
</evidence>
<comment type="caution">
    <text evidence="2">The sequence shown here is derived from an EMBL/GenBank/DDBJ whole genome shotgun (WGS) entry which is preliminary data.</text>
</comment>
<evidence type="ECO:0008006" key="4">
    <source>
        <dbReference type="Google" id="ProtNLM"/>
    </source>
</evidence>
<dbReference type="EMBL" id="JACHMH010000001">
    <property type="protein sequence ID" value="MBB4678920.1"/>
    <property type="molecule type" value="Genomic_DNA"/>
</dbReference>
<proteinExistence type="predicted"/>
<name>A0A7W7FVD2_9PSEU</name>